<accession>A0A0R3PAH3</accession>
<sequence length="88" mass="10134">MHYNRYYTQNETKEVTDTSEISGIGKSFPTLDDESERVWDGSERVWEGSERVWEGSERDSAGCCKSALRAEGRVLVNRFAIHEQCMLL</sequence>
<reference evidence="1 2" key="2">
    <citation type="submission" date="2018-11" db="EMBL/GenBank/DDBJ databases">
        <authorList>
            <consortium name="Pathogen Informatics"/>
        </authorList>
    </citation>
    <scope>NUCLEOTIDE SEQUENCE [LARGE SCALE GENOMIC DNA]</scope>
    <source>
        <strain evidence="1 2">Costa Rica</strain>
    </source>
</reference>
<dbReference type="Proteomes" id="UP000267027">
    <property type="component" value="Unassembled WGS sequence"/>
</dbReference>
<reference evidence="3" key="1">
    <citation type="submission" date="2017-02" db="UniProtKB">
        <authorList>
            <consortium name="WormBaseParasite"/>
        </authorList>
    </citation>
    <scope>IDENTIFICATION</scope>
</reference>
<evidence type="ECO:0000313" key="2">
    <source>
        <dbReference type="Proteomes" id="UP000267027"/>
    </source>
</evidence>
<dbReference type="AlphaFoldDB" id="A0A0R3PAH3"/>
<protein>
    <submittedName>
        <fullName evidence="1 3">Uncharacterized protein</fullName>
    </submittedName>
</protein>
<dbReference type="EMBL" id="UYYA01000057">
    <property type="protein sequence ID" value="VDM52137.1"/>
    <property type="molecule type" value="Genomic_DNA"/>
</dbReference>
<keyword evidence="2" id="KW-1185">Reference proteome</keyword>
<proteinExistence type="predicted"/>
<gene>
    <name evidence="1" type="ORF">ACOC_LOCUS552</name>
</gene>
<organism evidence="3">
    <name type="scientific">Angiostrongylus costaricensis</name>
    <name type="common">Nematode worm</name>
    <dbReference type="NCBI Taxonomy" id="334426"/>
    <lineage>
        <taxon>Eukaryota</taxon>
        <taxon>Metazoa</taxon>
        <taxon>Ecdysozoa</taxon>
        <taxon>Nematoda</taxon>
        <taxon>Chromadorea</taxon>
        <taxon>Rhabditida</taxon>
        <taxon>Rhabditina</taxon>
        <taxon>Rhabditomorpha</taxon>
        <taxon>Strongyloidea</taxon>
        <taxon>Metastrongylidae</taxon>
        <taxon>Angiostrongylus</taxon>
    </lineage>
</organism>
<evidence type="ECO:0000313" key="1">
    <source>
        <dbReference type="EMBL" id="VDM52137.1"/>
    </source>
</evidence>
<dbReference type="WBParaSite" id="ACOC_0000055101-mRNA-1">
    <property type="protein sequence ID" value="ACOC_0000055101-mRNA-1"/>
    <property type="gene ID" value="ACOC_0000055101"/>
</dbReference>
<evidence type="ECO:0000313" key="3">
    <source>
        <dbReference type="WBParaSite" id="ACOC_0000055101-mRNA-1"/>
    </source>
</evidence>
<name>A0A0R3PAH3_ANGCS</name>